<dbReference type="EMBL" id="BJXJ01000020">
    <property type="protein sequence ID" value="GEM76165.1"/>
    <property type="molecule type" value="Genomic_DNA"/>
</dbReference>
<dbReference type="RefSeq" id="WP_039982295.1">
    <property type="nucleotide sequence ID" value="NZ_BAOJ01000098.1"/>
</dbReference>
<feature type="domain" description="N-acetyltransferase" evidence="1">
    <location>
        <begin position="23"/>
        <end position="119"/>
    </location>
</feature>
<comment type="caution">
    <text evidence="2">The sequence shown here is derived from an EMBL/GenBank/DDBJ whole genome shotgun (WGS) entry which is preliminary data.</text>
</comment>
<reference evidence="2 3" key="1">
    <citation type="submission" date="2019-07" db="EMBL/GenBank/DDBJ databases">
        <title>Whole genome shotgun sequence of Vibrio sagamiensis NBRC 104589.</title>
        <authorList>
            <person name="Hosoyama A."/>
            <person name="Uohara A."/>
            <person name="Ohji S."/>
            <person name="Ichikawa N."/>
        </authorList>
    </citation>
    <scope>NUCLEOTIDE SEQUENCE [LARGE SCALE GENOMIC DNA]</scope>
    <source>
        <strain evidence="2 3">NBRC 104589</strain>
    </source>
</reference>
<proteinExistence type="predicted"/>
<dbReference type="OrthoDB" id="9872883at2"/>
<evidence type="ECO:0000259" key="1">
    <source>
        <dbReference type="Pfam" id="PF00583"/>
    </source>
</evidence>
<dbReference type="Proteomes" id="UP000321922">
    <property type="component" value="Unassembled WGS sequence"/>
</dbReference>
<evidence type="ECO:0000313" key="3">
    <source>
        <dbReference type="Proteomes" id="UP000321922"/>
    </source>
</evidence>
<keyword evidence="3" id="KW-1185">Reference proteome</keyword>
<organism evidence="2 3">
    <name type="scientific">Vibrio sagamiensis NBRC 104589</name>
    <dbReference type="NCBI Taxonomy" id="1219064"/>
    <lineage>
        <taxon>Bacteria</taxon>
        <taxon>Pseudomonadati</taxon>
        <taxon>Pseudomonadota</taxon>
        <taxon>Gammaproteobacteria</taxon>
        <taxon>Vibrionales</taxon>
        <taxon>Vibrionaceae</taxon>
        <taxon>Vibrio</taxon>
    </lineage>
</organism>
<dbReference type="SUPFAM" id="SSF55729">
    <property type="entry name" value="Acyl-CoA N-acyltransferases (Nat)"/>
    <property type="match status" value="1"/>
</dbReference>
<dbReference type="AlphaFoldDB" id="A0A511QFU0"/>
<sequence>MKIVQYLVQDLLESNYDSRMTENVAQDFYSYVYSHTNFLEKFDPTSAKKELNYLLAVEDESGNILGFRYFYWEKPMSRIHFFAVVMDQSIRRQGYAVKTLLEGVAIGNKLGINRFYFTINSESSPERDGLVAGYKRVCTELFSKGNQFEVMYLDKGFVLK</sequence>
<protein>
    <recommendedName>
        <fullName evidence="1">N-acetyltransferase domain-containing protein</fullName>
    </recommendedName>
</protein>
<dbReference type="GO" id="GO:0016747">
    <property type="term" value="F:acyltransferase activity, transferring groups other than amino-acyl groups"/>
    <property type="evidence" value="ECO:0007669"/>
    <property type="project" value="InterPro"/>
</dbReference>
<evidence type="ECO:0000313" key="2">
    <source>
        <dbReference type="EMBL" id="GEM76165.1"/>
    </source>
</evidence>
<gene>
    <name evidence="2" type="ORF">VSA01S_22770</name>
</gene>
<dbReference type="InterPro" id="IPR000182">
    <property type="entry name" value="GNAT_dom"/>
</dbReference>
<dbReference type="InterPro" id="IPR016181">
    <property type="entry name" value="Acyl_CoA_acyltransferase"/>
</dbReference>
<dbReference type="Pfam" id="PF00583">
    <property type="entry name" value="Acetyltransf_1"/>
    <property type="match status" value="1"/>
</dbReference>
<accession>A0A511QFU0</accession>
<name>A0A511QFU0_9VIBR</name>
<dbReference type="Gene3D" id="3.40.630.30">
    <property type="match status" value="1"/>
</dbReference>